<dbReference type="InterPro" id="IPR006083">
    <property type="entry name" value="PRK/URK"/>
</dbReference>
<dbReference type="NCBIfam" id="TIGR00235">
    <property type="entry name" value="udk"/>
    <property type="match status" value="1"/>
</dbReference>
<evidence type="ECO:0000256" key="16">
    <source>
        <dbReference type="HAMAP-Rule" id="MF_00551"/>
    </source>
</evidence>
<dbReference type="Proteomes" id="UP001519289">
    <property type="component" value="Unassembled WGS sequence"/>
</dbReference>
<accession>A0ABS4JVW9</accession>
<dbReference type="CDD" id="cd02023">
    <property type="entry name" value="UMPK"/>
    <property type="match status" value="1"/>
</dbReference>
<keyword evidence="9 16" id="KW-0547">Nucleotide-binding</keyword>
<evidence type="ECO:0000256" key="3">
    <source>
        <dbReference type="ARBA" id="ARBA00004784"/>
    </source>
</evidence>
<dbReference type="HAMAP" id="MF_00551">
    <property type="entry name" value="Uridine_kinase"/>
    <property type="match status" value="1"/>
</dbReference>
<comment type="similarity">
    <text evidence="4 16 17">Belongs to the uridine kinase family.</text>
</comment>
<reference evidence="19 20" key="1">
    <citation type="submission" date="2021-03" db="EMBL/GenBank/DDBJ databases">
        <title>Genomic Encyclopedia of Type Strains, Phase IV (KMG-IV): sequencing the most valuable type-strain genomes for metagenomic binning, comparative biology and taxonomic classification.</title>
        <authorList>
            <person name="Goeker M."/>
        </authorList>
    </citation>
    <scope>NUCLEOTIDE SEQUENCE [LARGE SCALE GENOMIC DNA]</scope>
    <source>
        <strain evidence="19 20">DSM 27138</strain>
    </source>
</reference>
<feature type="domain" description="Phosphoribulokinase/uridine kinase" evidence="18">
    <location>
        <begin position="7"/>
        <end position="189"/>
    </location>
</feature>
<evidence type="ECO:0000313" key="19">
    <source>
        <dbReference type="EMBL" id="MBP2019051.1"/>
    </source>
</evidence>
<comment type="subcellular location">
    <subcellularLocation>
        <location evidence="1 16 17">Cytoplasm</location>
    </subcellularLocation>
</comment>
<name>A0ABS4JVW9_9FIRM</name>
<proteinExistence type="inferred from homology"/>
<dbReference type="InterPro" id="IPR000764">
    <property type="entry name" value="Uridine_kinase-like"/>
</dbReference>
<evidence type="ECO:0000256" key="8">
    <source>
        <dbReference type="ARBA" id="ARBA00022679"/>
    </source>
</evidence>
<evidence type="ECO:0000256" key="5">
    <source>
        <dbReference type="ARBA" id="ARBA00012137"/>
    </source>
</evidence>
<dbReference type="SUPFAM" id="SSF52540">
    <property type="entry name" value="P-loop containing nucleoside triphosphate hydrolases"/>
    <property type="match status" value="1"/>
</dbReference>
<evidence type="ECO:0000256" key="14">
    <source>
        <dbReference type="ARBA" id="ARBA00047436"/>
    </source>
</evidence>
<evidence type="ECO:0000256" key="7">
    <source>
        <dbReference type="ARBA" id="ARBA00022490"/>
    </source>
</evidence>
<keyword evidence="20" id="KW-1185">Reference proteome</keyword>
<dbReference type="InterPro" id="IPR026008">
    <property type="entry name" value="Uridine_kinase"/>
</dbReference>
<comment type="catalytic activity">
    <reaction evidence="15 16 17">
        <text>uridine + ATP = UMP + ADP + H(+)</text>
        <dbReference type="Rhea" id="RHEA:16825"/>
        <dbReference type="ChEBI" id="CHEBI:15378"/>
        <dbReference type="ChEBI" id="CHEBI:16704"/>
        <dbReference type="ChEBI" id="CHEBI:30616"/>
        <dbReference type="ChEBI" id="CHEBI:57865"/>
        <dbReference type="ChEBI" id="CHEBI:456216"/>
        <dbReference type="EC" id="2.7.1.48"/>
    </reaction>
</comment>
<dbReference type="Pfam" id="PF00485">
    <property type="entry name" value="PRK"/>
    <property type="match status" value="1"/>
</dbReference>
<feature type="binding site" evidence="16">
    <location>
        <begin position="12"/>
        <end position="19"/>
    </location>
    <ligand>
        <name>ATP</name>
        <dbReference type="ChEBI" id="CHEBI:30616"/>
    </ligand>
</feature>
<dbReference type="PRINTS" id="PR00988">
    <property type="entry name" value="URIDINKINASE"/>
</dbReference>
<comment type="pathway">
    <text evidence="3 16 17">Pyrimidine metabolism; CTP biosynthesis via salvage pathway; CTP from cytidine: step 1/3.</text>
</comment>
<comment type="pathway">
    <text evidence="2 16 17">Pyrimidine metabolism; UMP biosynthesis via salvage pathway; UMP from uridine: step 1/1.</text>
</comment>
<keyword evidence="11 16" id="KW-0067">ATP-binding</keyword>
<dbReference type="NCBIfam" id="NF004018">
    <property type="entry name" value="PRK05480.1"/>
    <property type="match status" value="1"/>
</dbReference>
<dbReference type="GO" id="GO:0004849">
    <property type="term" value="F:uridine kinase activity"/>
    <property type="evidence" value="ECO:0007669"/>
    <property type="project" value="UniProtKB-EC"/>
</dbReference>
<evidence type="ECO:0000256" key="9">
    <source>
        <dbReference type="ARBA" id="ARBA00022741"/>
    </source>
</evidence>
<evidence type="ECO:0000256" key="4">
    <source>
        <dbReference type="ARBA" id="ARBA00005408"/>
    </source>
</evidence>
<evidence type="ECO:0000256" key="17">
    <source>
        <dbReference type="RuleBase" id="RU003825"/>
    </source>
</evidence>
<keyword evidence="10 16" id="KW-0418">Kinase</keyword>
<protein>
    <recommendedName>
        <fullName evidence="6 16">Uridine kinase</fullName>
        <ecNumber evidence="5 16">2.7.1.48</ecNumber>
    </recommendedName>
    <alternativeName>
        <fullName evidence="12 16">Cytidine monophosphokinase</fullName>
    </alternativeName>
    <alternativeName>
        <fullName evidence="13 16">Uridine monophosphokinase</fullName>
    </alternativeName>
</protein>
<evidence type="ECO:0000256" key="6">
    <source>
        <dbReference type="ARBA" id="ARBA00021478"/>
    </source>
</evidence>
<keyword evidence="8 16" id="KW-0808">Transferase</keyword>
<evidence type="ECO:0000256" key="15">
    <source>
        <dbReference type="ARBA" id="ARBA00048909"/>
    </source>
</evidence>
<evidence type="ECO:0000256" key="2">
    <source>
        <dbReference type="ARBA" id="ARBA00004690"/>
    </source>
</evidence>
<evidence type="ECO:0000256" key="12">
    <source>
        <dbReference type="ARBA" id="ARBA00030641"/>
    </source>
</evidence>
<evidence type="ECO:0000256" key="11">
    <source>
        <dbReference type="ARBA" id="ARBA00022840"/>
    </source>
</evidence>
<keyword evidence="7 16" id="KW-0963">Cytoplasm</keyword>
<sequence length="211" mass="23943">MPVPSAVIAIAGGTGSGKTSIANRIAAEFPEHVTLLAHDAYYRDNSHLSYEERANLNYDHPNAFDNDLFIAHLRELRAGRPIERPVYNFATHLREPGTVRVEPAHIIVVEGVMVLEDPRMRELYDLKVFVDTDADVRILRRIIRDINERGRTLESVIKQYLSTVKPMHEAFVEPTKRYANVIIPEGAHNHAGLEVLMAQVRHLIAQREARV</sequence>
<comment type="caution">
    <text evidence="19">The sequence shown here is derived from an EMBL/GenBank/DDBJ whole genome shotgun (WGS) entry which is preliminary data.</text>
</comment>
<evidence type="ECO:0000256" key="1">
    <source>
        <dbReference type="ARBA" id="ARBA00004496"/>
    </source>
</evidence>
<dbReference type="EMBL" id="JAGGLG010000021">
    <property type="protein sequence ID" value="MBP2019051.1"/>
    <property type="molecule type" value="Genomic_DNA"/>
</dbReference>
<dbReference type="EC" id="2.7.1.48" evidence="5 16"/>
<dbReference type="InterPro" id="IPR027417">
    <property type="entry name" value="P-loop_NTPase"/>
</dbReference>
<comment type="catalytic activity">
    <reaction evidence="14 17">
        <text>cytidine + ATP = CMP + ADP + H(+)</text>
        <dbReference type="Rhea" id="RHEA:24674"/>
        <dbReference type="ChEBI" id="CHEBI:15378"/>
        <dbReference type="ChEBI" id="CHEBI:17562"/>
        <dbReference type="ChEBI" id="CHEBI:30616"/>
        <dbReference type="ChEBI" id="CHEBI:60377"/>
        <dbReference type="ChEBI" id="CHEBI:456216"/>
        <dbReference type="EC" id="2.7.1.48"/>
    </reaction>
</comment>
<evidence type="ECO:0000313" key="20">
    <source>
        <dbReference type="Proteomes" id="UP001519289"/>
    </source>
</evidence>
<evidence type="ECO:0000256" key="10">
    <source>
        <dbReference type="ARBA" id="ARBA00022777"/>
    </source>
</evidence>
<gene>
    <name evidence="16" type="primary">udk</name>
    <name evidence="19" type="ORF">J2Z79_002467</name>
</gene>
<dbReference type="RefSeq" id="WP_209467168.1">
    <property type="nucleotide sequence ID" value="NZ_JAGGLG010000021.1"/>
</dbReference>
<evidence type="ECO:0000256" key="13">
    <source>
        <dbReference type="ARBA" id="ARBA00031452"/>
    </source>
</evidence>
<organism evidence="19 20">
    <name type="scientific">Symbiobacterium terraclitae</name>
    <dbReference type="NCBI Taxonomy" id="557451"/>
    <lineage>
        <taxon>Bacteria</taxon>
        <taxon>Bacillati</taxon>
        <taxon>Bacillota</taxon>
        <taxon>Clostridia</taxon>
        <taxon>Eubacteriales</taxon>
        <taxon>Symbiobacteriaceae</taxon>
        <taxon>Symbiobacterium</taxon>
    </lineage>
</organism>
<evidence type="ECO:0000259" key="18">
    <source>
        <dbReference type="Pfam" id="PF00485"/>
    </source>
</evidence>
<dbReference type="Gene3D" id="3.40.50.300">
    <property type="entry name" value="P-loop containing nucleotide triphosphate hydrolases"/>
    <property type="match status" value="1"/>
</dbReference>
<dbReference type="PANTHER" id="PTHR10285">
    <property type="entry name" value="URIDINE KINASE"/>
    <property type="match status" value="1"/>
</dbReference>